<reference evidence="7" key="1">
    <citation type="journal article" date="2021" name="PeerJ">
        <title>Extensive microbial diversity within the chicken gut microbiome revealed by metagenomics and culture.</title>
        <authorList>
            <person name="Gilroy R."/>
            <person name="Ravi A."/>
            <person name="Getino M."/>
            <person name="Pursley I."/>
            <person name="Horton D.L."/>
            <person name="Alikhan N.F."/>
            <person name="Baker D."/>
            <person name="Gharbi K."/>
            <person name="Hall N."/>
            <person name="Watson M."/>
            <person name="Adriaenssens E.M."/>
            <person name="Foster-Nyarko E."/>
            <person name="Jarju S."/>
            <person name="Secka A."/>
            <person name="Antonio M."/>
            <person name="Oren A."/>
            <person name="Chaudhuri R.R."/>
            <person name="La Ragione R."/>
            <person name="Hildebrand F."/>
            <person name="Pallen M.J."/>
        </authorList>
    </citation>
    <scope>NUCLEOTIDE SEQUENCE</scope>
    <source>
        <strain evidence="7">USAMLcec2-132</strain>
    </source>
</reference>
<evidence type="ECO:0000313" key="8">
    <source>
        <dbReference type="Proteomes" id="UP000823891"/>
    </source>
</evidence>
<dbReference type="HAMAP" id="MF_01420">
    <property type="entry name" value="HTH_type_WhiA"/>
    <property type="match status" value="1"/>
</dbReference>
<dbReference type="PANTHER" id="PTHR37307">
    <property type="entry name" value="CELL DIVISION PROTEIN WHIA-RELATED"/>
    <property type="match status" value="1"/>
</dbReference>
<dbReference type="EMBL" id="DWWS01000031">
    <property type="protein sequence ID" value="HJC23853.1"/>
    <property type="molecule type" value="Genomic_DNA"/>
</dbReference>
<dbReference type="InterPro" id="IPR027434">
    <property type="entry name" value="Homing_endonucl"/>
</dbReference>
<evidence type="ECO:0000313" key="7">
    <source>
        <dbReference type="EMBL" id="HJC23853.1"/>
    </source>
</evidence>
<comment type="function">
    <text evidence="4">Involved in cell division and chromosome segregation.</text>
</comment>
<dbReference type="Gene3D" id="3.10.28.10">
    <property type="entry name" value="Homing endonucleases"/>
    <property type="match status" value="1"/>
</dbReference>
<reference evidence="7" key="2">
    <citation type="submission" date="2021-04" db="EMBL/GenBank/DDBJ databases">
        <authorList>
            <person name="Gilroy R."/>
        </authorList>
    </citation>
    <scope>NUCLEOTIDE SEQUENCE</scope>
    <source>
        <strain evidence="7">USAMLcec2-132</strain>
    </source>
</reference>
<dbReference type="GO" id="GO:0003677">
    <property type="term" value="F:DNA binding"/>
    <property type="evidence" value="ECO:0007669"/>
    <property type="project" value="UniProtKB-UniRule"/>
</dbReference>
<proteinExistence type="inferred from homology"/>
<dbReference type="AlphaFoldDB" id="A0A9D2NEU4"/>
<name>A0A9D2NEU4_9FIRM</name>
<evidence type="ECO:0000259" key="5">
    <source>
        <dbReference type="Pfam" id="PF02650"/>
    </source>
</evidence>
<evidence type="ECO:0000256" key="3">
    <source>
        <dbReference type="ARBA" id="ARBA00023306"/>
    </source>
</evidence>
<keyword evidence="3 4" id="KW-0131">Cell cycle</keyword>
<gene>
    <name evidence="4 7" type="primary">whiA</name>
    <name evidence="7" type="ORF">H9761_09125</name>
</gene>
<keyword evidence="1 4" id="KW-0132">Cell division</keyword>
<feature type="domain" description="Sporulation regulator WhiA C-terminal" evidence="5">
    <location>
        <begin position="255"/>
        <end position="338"/>
    </location>
</feature>
<dbReference type="Pfam" id="PF02650">
    <property type="entry name" value="HTH_WhiA"/>
    <property type="match status" value="1"/>
</dbReference>
<dbReference type="SUPFAM" id="SSF55608">
    <property type="entry name" value="Homing endonucleases"/>
    <property type="match status" value="1"/>
</dbReference>
<dbReference type="PANTHER" id="PTHR37307:SF1">
    <property type="entry name" value="CELL DIVISION PROTEIN WHIA-RELATED"/>
    <property type="match status" value="1"/>
</dbReference>
<dbReference type="InterPro" id="IPR039518">
    <property type="entry name" value="WhiA_LAGLIDADG_dom"/>
</dbReference>
<evidence type="ECO:0000256" key="2">
    <source>
        <dbReference type="ARBA" id="ARBA00023125"/>
    </source>
</evidence>
<keyword evidence="2 4" id="KW-0238">DNA-binding</keyword>
<evidence type="ECO:0000256" key="1">
    <source>
        <dbReference type="ARBA" id="ARBA00022618"/>
    </source>
</evidence>
<dbReference type="GO" id="GO:0051301">
    <property type="term" value="P:cell division"/>
    <property type="evidence" value="ECO:0007669"/>
    <property type="project" value="UniProtKB-UniRule"/>
</dbReference>
<evidence type="ECO:0000259" key="6">
    <source>
        <dbReference type="Pfam" id="PF14527"/>
    </source>
</evidence>
<sequence length="348" mass="38956">MSFSGTVKEELLKHVPAARHCQIAELAAILHFCGHYEGLDQETAQDIPAGSAWPNGKNVFVQNAEKTDKNTVKLFVQAENEAVVRKCFTLLRKTFNINTSVNETFSKKTAGRPASCSILLEKPEEAAQVLQAAKFMDKDGRLTDLRDPVSSLIIKNACCQRAFLRGAFLAAGSMSDPEKSYHLEIVCTNAAQAEQICSILLLFQVEARIVQRKKYQIVYMKDGAGISDFLNIVEAHVSLMTFENYRIVKEMRNSVNRRVNCETANISKTVSASTRQVDDILFLKQKYGLANLPENLREMAEVRLENPDAPLRELGEYLNPPVGKSGVNHRLRKLSELADRLREGPKEQ</sequence>
<comment type="similarity">
    <text evidence="4">Belongs to the WhiA family.</text>
</comment>
<dbReference type="GO" id="GO:0043937">
    <property type="term" value="P:regulation of sporulation"/>
    <property type="evidence" value="ECO:0007669"/>
    <property type="project" value="InterPro"/>
</dbReference>
<dbReference type="Proteomes" id="UP000823891">
    <property type="component" value="Unassembled WGS sequence"/>
</dbReference>
<accession>A0A9D2NEU4</accession>
<dbReference type="NCBIfam" id="TIGR00647">
    <property type="entry name" value="DNA_bind_WhiA"/>
    <property type="match status" value="1"/>
</dbReference>
<comment type="caution">
    <text evidence="7">The sequence shown here is derived from an EMBL/GenBank/DDBJ whole genome shotgun (WGS) entry which is preliminary data.</text>
</comment>
<organism evidence="7 8">
    <name type="scientific">Candidatus Eisenbergiella merdavium</name>
    <dbReference type="NCBI Taxonomy" id="2838551"/>
    <lineage>
        <taxon>Bacteria</taxon>
        <taxon>Bacillati</taxon>
        <taxon>Bacillota</taxon>
        <taxon>Clostridia</taxon>
        <taxon>Lachnospirales</taxon>
        <taxon>Lachnospiraceae</taxon>
        <taxon>Eisenbergiella</taxon>
    </lineage>
</organism>
<feature type="domain" description="WhiA LAGLIDADG-like" evidence="6">
    <location>
        <begin position="161"/>
        <end position="252"/>
    </location>
</feature>
<dbReference type="InterPro" id="IPR023054">
    <property type="entry name" value="Sporulation_regulator_WhiA_C"/>
</dbReference>
<protein>
    <recommendedName>
        <fullName evidence="4">Probable cell division protein WhiA</fullName>
    </recommendedName>
</protein>
<dbReference type="Pfam" id="PF14527">
    <property type="entry name" value="LAGLIDADG_WhiA"/>
    <property type="match status" value="1"/>
</dbReference>
<evidence type="ECO:0000256" key="4">
    <source>
        <dbReference type="HAMAP-Rule" id="MF_01420"/>
    </source>
</evidence>
<dbReference type="InterPro" id="IPR003802">
    <property type="entry name" value="Sporulation_regulator_WhiA"/>
</dbReference>